<name>E3FLR1_STIAD</name>
<gene>
    <name evidence="2" type="ordered locus">STAUR_7755</name>
</gene>
<organism evidence="2 3">
    <name type="scientific">Stigmatella aurantiaca (strain DW4/3-1)</name>
    <dbReference type="NCBI Taxonomy" id="378806"/>
    <lineage>
        <taxon>Bacteria</taxon>
        <taxon>Pseudomonadati</taxon>
        <taxon>Myxococcota</taxon>
        <taxon>Myxococcia</taxon>
        <taxon>Myxococcales</taxon>
        <taxon>Cystobacterineae</taxon>
        <taxon>Archangiaceae</taxon>
        <taxon>Stigmatella</taxon>
    </lineage>
</organism>
<evidence type="ECO:0000313" key="2">
    <source>
        <dbReference type="EMBL" id="ADO75510.1"/>
    </source>
</evidence>
<protein>
    <submittedName>
        <fullName evidence="2">Uncharacterized protein</fullName>
    </submittedName>
</protein>
<proteinExistence type="predicted"/>
<dbReference type="KEGG" id="sur:STAUR_7755"/>
<dbReference type="Proteomes" id="UP000001351">
    <property type="component" value="Chromosome"/>
</dbReference>
<dbReference type="AlphaFoldDB" id="E3FLR1"/>
<evidence type="ECO:0000313" key="3">
    <source>
        <dbReference type="Proteomes" id="UP000001351"/>
    </source>
</evidence>
<feature type="chain" id="PRO_5003168982" evidence="1">
    <location>
        <begin position="39"/>
        <end position="431"/>
    </location>
</feature>
<dbReference type="STRING" id="378806.STAUR_7755"/>
<sequence length="431" mass="45420">MVFAFSKTEGGQGIAPRRSALLLAAAALLAGLPGQAFAQSVGVIPASAGACPRGSEYVSFYMDNEDSSPISTVSGWTGAITLEANRNTNLGFCRVDGSRFRSHPYADFAVLSLDTSCPAASVRISRLFDNENTKHSNGHQGNIYPNVSSADTLLYFCVFRASGVMLSEFPNFQAPYGVFSSLLGTTSYGGEARALATGVVFTDDEDSNNQDSGYVPDIIHGSDGIGLTGRNSYLKVAQVRNDPIPNCIYGGSLAGPNCKILAFQNPQVIPGISYWVDADPRWPGVYYAQVNGGCPYGGSVSGPNCAVVSLPPGKLTQGVAYGVATDPRWPGIYYAPINGGCPYGGEPGVNCRVMAFTTPAQYVVQGINYGVATDPRWPGVYYPPIDGGCPYGGEPGVNCRLVAFPVGKVVPGVNYWVDTSPLAPGVYYSNH</sequence>
<accession>E3FLR1</accession>
<keyword evidence="3" id="KW-1185">Reference proteome</keyword>
<dbReference type="HOGENOM" id="CLU_636021_0_0_7"/>
<keyword evidence="1" id="KW-0732">Signal</keyword>
<feature type="signal peptide" evidence="1">
    <location>
        <begin position="1"/>
        <end position="38"/>
    </location>
</feature>
<dbReference type="eggNOG" id="ENOG502ZK8A">
    <property type="taxonomic scope" value="Bacteria"/>
</dbReference>
<dbReference type="EMBL" id="CP002271">
    <property type="protein sequence ID" value="ADO75510.1"/>
    <property type="molecule type" value="Genomic_DNA"/>
</dbReference>
<reference evidence="2 3" key="1">
    <citation type="journal article" date="2011" name="Mol. Biol. Evol.">
        <title>Comparative genomic analysis of fruiting body formation in Myxococcales.</title>
        <authorList>
            <person name="Huntley S."/>
            <person name="Hamann N."/>
            <person name="Wegener-Feldbrugge S."/>
            <person name="Treuner-Lange A."/>
            <person name="Kube M."/>
            <person name="Reinhardt R."/>
            <person name="Klages S."/>
            <person name="Muller R."/>
            <person name="Ronning C.M."/>
            <person name="Nierman W.C."/>
            <person name="Sogaard-Andersen L."/>
        </authorList>
    </citation>
    <scope>NUCLEOTIDE SEQUENCE [LARGE SCALE GENOMIC DNA]</scope>
    <source>
        <strain evidence="2 3">DW4/3-1</strain>
    </source>
</reference>
<evidence type="ECO:0000256" key="1">
    <source>
        <dbReference type="SAM" id="SignalP"/>
    </source>
</evidence>